<dbReference type="KEGG" id="mama:GII36_04925"/>
<dbReference type="RefSeq" id="WP_260763076.1">
    <property type="nucleotide sequence ID" value="NZ_CP045921.1"/>
</dbReference>
<accession>A0A857MKN3</accession>
<dbReference type="Gene3D" id="1.10.510.10">
    <property type="entry name" value="Transferase(Phosphotransferase) domain 1"/>
    <property type="match status" value="1"/>
</dbReference>
<dbReference type="InterPro" id="IPR000719">
    <property type="entry name" value="Prot_kinase_dom"/>
</dbReference>
<dbReference type="GO" id="GO:0005524">
    <property type="term" value="F:ATP binding"/>
    <property type="evidence" value="ECO:0007669"/>
    <property type="project" value="InterPro"/>
</dbReference>
<evidence type="ECO:0000313" key="2">
    <source>
        <dbReference type="EMBL" id="QHN43164.1"/>
    </source>
</evidence>
<keyword evidence="3" id="KW-1185">Reference proteome</keyword>
<organism evidence="2 3">
    <name type="scientific">Candidatus Mycosynbacter amalyticus</name>
    <dbReference type="NCBI Taxonomy" id="2665156"/>
    <lineage>
        <taxon>Bacteria</taxon>
        <taxon>Candidatus Saccharimonadota</taxon>
        <taxon>Candidatus Saccharimonadota incertae sedis</taxon>
        <taxon>Candidatus Mycosynbacter</taxon>
    </lineage>
</organism>
<evidence type="ECO:0000313" key="3">
    <source>
        <dbReference type="Proteomes" id="UP001059824"/>
    </source>
</evidence>
<protein>
    <recommendedName>
        <fullName evidence="1">Protein kinase domain-containing protein</fullName>
    </recommendedName>
</protein>
<gene>
    <name evidence="2" type="ORF">GII36_04925</name>
</gene>
<dbReference type="PROSITE" id="PS50011">
    <property type="entry name" value="PROTEIN_KINASE_DOM"/>
    <property type="match status" value="1"/>
</dbReference>
<dbReference type="Proteomes" id="UP001059824">
    <property type="component" value="Chromosome"/>
</dbReference>
<dbReference type="AlphaFoldDB" id="A0A857MKN3"/>
<dbReference type="Gene3D" id="3.30.200.20">
    <property type="entry name" value="Phosphorylase Kinase, domain 1"/>
    <property type="match status" value="1"/>
</dbReference>
<sequence>MNNTVATRVEPTRVVKTASTQDGVTRITRELQILSCLADTGCVANILSHQEGDGLASLVIERFDGTDLKSWIQLTDEWHATKIAWAQAKLRLELYMVLETKLLAHGVMYRDLNLEHVFFTDAGARMIDLEASLVRSDAGWMLDGAASNRGTWETMALEEFRRPVVLDLRTATYRTAIVAHLVLCGELPFVRKPRKHDTHMWRKFHAASVNQDLPKPVRRVFTAALSREPSHRYKSPANFFIALAAAYDSLS</sequence>
<name>A0A857MKN3_9BACT</name>
<dbReference type="InterPro" id="IPR011009">
    <property type="entry name" value="Kinase-like_dom_sf"/>
</dbReference>
<reference evidence="2" key="1">
    <citation type="journal article" date="2021" name="Nat. Microbiol.">
        <title>Cocultivation of an ultrasmall environmental parasitic bacterium with lytic ability against bacteria associated with wastewater foams.</title>
        <authorList>
            <person name="Batinovic S."/>
            <person name="Rose J.J.A."/>
            <person name="Ratcliffe J."/>
            <person name="Seviour R.J."/>
            <person name="Petrovski S."/>
        </authorList>
    </citation>
    <scope>NUCLEOTIDE SEQUENCE</scope>
    <source>
        <strain evidence="2">JR1</strain>
    </source>
</reference>
<feature type="domain" description="Protein kinase" evidence="1">
    <location>
        <begin position="1"/>
        <end position="250"/>
    </location>
</feature>
<dbReference type="EMBL" id="CP045921">
    <property type="protein sequence ID" value="QHN43164.1"/>
    <property type="molecule type" value="Genomic_DNA"/>
</dbReference>
<dbReference type="GO" id="GO:0004672">
    <property type="term" value="F:protein kinase activity"/>
    <property type="evidence" value="ECO:0007669"/>
    <property type="project" value="InterPro"/>
</dbReference>
<dbReference type="SUPFAM" id="SSF56112">
    <property type="entry name" value="Protein kinase-like (PK-like)"/>
    <property type="match status" value="1"/>
</dbReference>
<proteinExistence type="predicted"/>
<evidence type="ECO:0000259" key="1">
    <source>
        <dbReference type="PROSITE" id="PS50011"/>
    </source>
</evidence>